<dbReference type="GeneID" id="40317609"/>
<dbReference type="EMBL" id="MKKU01000198">
    <property type="protein sequence ID" value="RNF19696.1"/>
    <property type="molecule type" value="Genomic_DNA"/>
</dbReference>
<gene>
    <name evidence="3" type="ORF">Tco025E_03998</name>
</gene>
<feature type="repeat" description="HEAT" evidence="1">
    <location>
        <begin position="410"/>
        <end position="448"/>
    </location>
</feature>
<dbReference type="AlphaFoldDB" id="A0A422PPM2"/>
<dbReference type="InterPro" id="IPR021133">
    <property type="entry name" value="HEAT_type_2"/>
</dbReference>
<feature type="compositionally biased region" description="Low complexity" evidence="2">
    <location>
        <begin position="21"/>
        <end position="52"/>
    </location>
</feature>
<evidence type="ECO:0000256" key="1">
    <source>
        <dbReference type="PROSITE-ProRule" id="PRU00103"/>
    </source>
</evidence>
<dbReference type="Proteomes" id="UP000284403">
    <property type="component" value="Unassembled WGS sequence"/>
</dbReference>
<dbReference type="InterPro" id="IPR011989">
    <property type="entry name" value="ARM-like"/>
</dbReference>
<sequence>MEYKSAFELRQQALDLPSPLSSKSRAGKKGSTSASSSSTLPTDAGNNAAAMDADPEDPTALVRELPALDKLNALSASMKNEEEVQNYVEAKNLSLEDTAKYIMAHGSTGQKMSLFQRLKETLVGVDMSSISQVLMIVVDCMWVQEPELQCFAPGALLEVLPLLNNSVARELFIVTSTMLSVKTAEVRIAWNKLFPAFIDYLNIKQLDNDVVPLALKKTEYAQPQDQRELSCLLIGGVCRHLPRDVVERKLMNKVLALCQDTNVGVRRSMCQQLGIVARALGVEVAKEKVAQELFELLNDEDQTVSRAAFSCLVDLVEFFGPAYRREHLYPIIKGFISHPPEEVVSLIVGEFGRFLWEIKADIQTSEDVTLFAGFYQNAALKGDDATRYRCAYNLPSVTASLPISVFPVYLAPCSEALATDSTEPVRRSIAAGLHELVPLLGDKAAVHLRKPFLDLLNDPQKSVLTALSVHSGILLECFVQQLKPTERKAFFFSMEGILLQLIARAERDWRIMDHVLQMLSLYYGEFQETALYEKFLPLLLKYGRNGAYCLKDRSAEVCIKIAASLSNVNNKVQFFSKLNNEYAHSSSCILRKDYLRFVRAACSLFSRRFIRERMLECCFELQHDQMDMVRLELARLLPSLRRVLEALPTESALEEYQDMVRRLQMDESAEVRAVAQTGLEVIEVRDRELKRDAGKIKFEEESKEDRRREQVEGQLLDVAKEYDKAERRSKLRDLLKSEREREQAEASRKSGLGRRTMKSSTIYPTPTHAGRSQPKPQLTSLGGAVPHKRTQR</sequence>
<dbReference type="PANTHER" id="PTHR21467:SF0">
    <property type="entry name" value="SERINE_THREONINE-PROTEIN PHOSPHATASE 4 REGULATORY SUBUNIT 4"/>
    <property type="match status" value="1"/>
</dbReference>
<accession>A0A422PPM2</accession>
<feature type="compositionally biased region" description="Basic and acidic residues" evidence="2">
    <location>
        <begin position="727"/>
        <end position="748"/>
    </location>
</feature>
<dbReference type="SUPFAM" id="SSF48371">
    <property type="entry name" value="ARM repeat"/>
    <property type="match status" value="1"/>
</dbReference>
<dbReference type="InterPro" id="IPR039918">
    <property type="entry name" value="PPP4R4"/>
</dbReference>
<comment type="caution">
    <text evidence="3">The sequence shown here is derived from an EMBL/GenBank/DDBJ whole genome shotgun (WGS) entry which is preliminary data.</text>
</comment>
<feature type="repeat" description="HEAT" evidence="1">
    <location>
        <begin position="250"/>
        <end position="288"/>
    </location>
</feature>
<protein>
    <submittedName>
        <fullName evidence="3">Serine/threonine-protein phosphatase 4 regulatory subunit 4</fullName>
    </submittedName>
</protein>
<keyword evidence="4" id="KW-1185">Reference proteome</keyword>
<dbReference type="InterPro" id="IPR016024">
    <property type="entry name" value="ARM-type_fold"/>
</dbReference>
<dbReference type="RefSeq" id="XP_029228928.1">
    <property type="nucleotide sequence ID" value="XM_029370913.1"/>
</dbReference>
<name>A0A422PPM2_9TRYP</name>
<proteinExistence type="predicted"/>
<evidence type="ECO:0000313" key="4">
    <source>
        <dbReference type="Proteomes" id="UP000284403"/>
    </source>
</evidence>
<organism evidence="3 4">
    <name type="scientific">Trypanosoma conorhini</name>
    <dbReference type="NCBI Taxonomy" id="83891"/>
    <lineage>
        <taxon>Eukaryota</taxon>
        <taxon>Discoba</taxon>
        <taxon>Euglenozoa</taxon>
        <taxon>Kinetoplastea</taxon>
        <taxon>Metakinetoplastina</taxon>
        <taxon>Trypanosomatida</taxon>
        <taxon>Trypanosomatidae</taxon>
        <taxon>Trypanosoma</taxon>
    </lineage>
</organism>
<dbReference type="PANTHER" id="PTHR21467">
    <property type="entry name" value="PROTEIN PHOSPHATASE 4 REGULATORY SUBUNIT 4 PPP4R4"/>
    <property type="match status" value="1"/>
</dbReference>
<dbReference type="Gene3D" id="1.25.10.10">
    <property type="entry name" value="Leucine-rich Repeat Variant"/>
    <property type="match status" value="1"/>
</dbReference>
<dbReference type="PROSITE" id="PS50077">
    <property type="entry name" value="HEAT_REPEAT"/>
    <property type="match status" value="2"/>
</dbReference>
<evidence type="ECO:0000256" key="2">
    <source>
        <dbReference type="SAM" id="MobiDB-lite"/>
    </source>
</evidence>
<feature type="region of interest" description="Disordered" evidence="2">
    <location>
        <begin position="727"/>
        <end position="792"/>
    </location>
</feature>
<feature type="region of interest" description="Disordered" evidence="2">
    <location>
        <begin position="1"/>
        <end position="56"/>
    </location>
</feature>
<dbReference type="OrthoDB" id="340346at2759"/>
<reference evidence="3 4" key="1">
    <citation type="journal article" date="2018" name="BMC Genomics">
        <title>Genomic comparison of Trypanosoma conorhini and Trypanosoma rangeli to Trypanosoma cruzi strains of high and low virulence.</title>
        <authorList>
            <person name="Bradwell K.R."/>
            <person name="Koparde V.N."/>
            <person name="Matveyev A.V."/>
            <person name="Serrano M.G."/>
            <person name="Alves J.M."/>
            <person name="Parikh H."/>
            <person name="Huang B."/>
            <person name="Lee V."/>
            <person name="Espinosa-Alvarez O."/>
            <person name="Ortiz P.A."/>
            <person name="Costa-Martins A.G."/>
            <person name="Teixeira M.M."/>
            <person name="Buck G.A."/>
        </authorList>
    </citation>
    <scope>NUCLEOTIDE SEQUENCE [LARGE SCALE GENOMIC DNA]</scope>
    <source>
        <strain evidence="3 4">025E</strain>
    </source>
</reference>
<evidence type="ECO:0000313" key="3">
    <source>
        <dbReference type="EMBL" id="RNF19696.1"/>
    </source>
</evidence>